<evidence type="ECO:0000259" key="1">
    <source>
        <dbReference type="Pfam" id="PF13577"/>
    </source>
</evidence>
<keyword evidence="3" id="KW-1185">Reference proteome</keyword>
<reference evidence="2" key="2">
    <citation type="submission" date="2020-09" db="EMBL/GenBank/DDBJ databases">
        <authorList>
            <person name="Sun Q."/>
            <person name="Ohkuma M."/>
        </authorList>
    </citation>
    <scope>NUCLEOTIDE SEQUENCE</scope>
    <source>
        <strain evidence="2">JCM 19831</strain>
    </source>
</reference>
<dbReference type="Proteomes" id="UP000642070">
    <property type="component" value="Unassembled WGS sequence"/>
</dbReference>
<dbReference type="InterPro" id="IPR037401">
    <property type="entry name" value="SnoaL-like"/>
</dbReference>
<sequence>MDDAETVAAMAALRDLAARVRRLERLELARGLLHAYAAAVDTRSVEAVTALFHERAVLRNPRGTFTGAAQIAEAFRAAWDLDPSRKRHFVASPGLSAESDDVVAAAAHFHFVGRDPARSVIGWGEYHDRIDVSGQRPLFLSKTITVHLSTDLAAGWTSDPEPGNTESPDPA</sequence>
<organism evidence="2 3">
    <name type="scientific">Dactylosporangium sucinum</name>
    <dbReference type="NCBI Taxonomy" id="1424081"/>
    <lineage>
        <taxon>Bacteria</taxon>
        <taxon>Bacillati</taxon>
        <taxon>Actinomycetota</taxon>
        <taxon>Actinomycetes</taxon>
        <taxon>Micromonosporales</taxon>
        <taxon>Micromonosporaceae</taxon>
        <taxon>Dactylosporangium</taxon>
    </lineage>
</organism>
<dbReference type="RefSeq" id="WP_190249684.1">
    <property type="nucleotide sequence ID" value="NZ_BMPI01000009.1"/>
</dbReference>
<dbReference type="InterPro" id="IPR032710">
    <property type="entry name" value="NTF2-like_dom_sf"/>
</dbReference>
<dbReference type="Gene3D" id="3.10.450.50">
    <property type="match status" value="1"/>
</dbReference>
<name>A0A917TEJ5_9ACTN</name>
<feature type="domain" description="SnoaL-like" evidence="1">
    <location>
        <begin position="26"/>
        <end position="130"/>
    </location>
</feature>
<dbReference type="AlphaFoldDB" id="A0A917TEJ5"/>
<gene>
    <name evidence="2" type="ORF">GCM10007977_022190</name>
</gene>
<dbReference type="Pfam" id="PF13577">
    <property type="entry name" value="SnoaL_4"/>
    <property type="match status" value="1"/>
</dbReference>
<proteinExistence type="predicted"/>
<reference evidence="2" key="1">
    <citation type="journal article" date="2014" name="Int. J. Syst. Evol. Microbiol.">
        <title>Complete genome sequence of Corynebacterium casei LMG S-19264T (=DSM 44701T), isolated from a smear-ripened cheese.</title>
        <authorList>
            <consortium name="US DOE Joint Genome Institute (JGI-PGF)"/>
            <person name="Walter F."/>
            <person name="Albersmeier A."/>
            <person name="Kalinowski J."/>
            <person name="Ruckert C."/>
        </authorList>
    </citation>
    <scope>NUCLEOTIDE SEQUENCE</scope>
    <source>
        <strain evidence="2">JCM 19831</strain>
    </source>
</reference>
<evidence type="ECO:0000313" key="2">
    <source>
        <dbReference type="EMBL" id="GGM20622.1"/>
    </source>
</evidence>
<dbReference type="SUPFAM" id="SSF54427">
    <property type="entry name" value="NTF2-like"/>
    <property type="match status" value="1"/>
</dbReference>
<dbReference type="EMBL" id="BMPI01000009">
    <property type="protein sequence ID" value="GGM20622.1"/>
    <property type="molecule type" value="Genomic_DNA"/>
</dbReference>
<comment type="caution">
    <text evidence="2">The sequence shown here is derived from an EMBL/GenBank/DDBJ whole genome shotgun (WGS) entry which is preliminary data.</text>
</comment>
<evidence type="ECO:0000313" key="3">
    <source>
        <dbReference type="Proteomes" id="UP000642070"/>
    </source>
</evidence>
<dbReference type="CDD" id="cd00531">
    <property type="entry name" value="NTF2_like"/>
    <property type="match status" value="1"/>
</dbReference>
<protein>
    <recommendedName>
        <fullName evidence="1">SnoaL-like domain-containing protein</fullName>
    </recommendedName>
</protein>
<accession>A0A917TEJ5</accession>